<dbReference type="InParanoid" id="F0YL42"/>
<dbReference type="EMBL" id="GL833155">
    <property type="protein sequence ID" value="EGB04180.1"/>
    <property type="molecule type" value="Genomic_DNA"/>
</dbReference>
<dbReference type="Pfam" id="PF00249">
    <property type="entry name" value="Myb_DNA-binding"/>
    <property type="match status" value="1"/>
</dbReference>
<keyword evidence="4" id="KW-1185">Reference proteome</keyword>
<dbReference type="GeneID" id="20229220"/>
<dbReference type="OMA" id="QWEDAVI"/>
<evidence type="ECO:0000313" key="3">
    <source>
        <dbReference type="EMBL" id="EGB04180.1"/>
    </source>
</evidence>
<dbReference type="InterPro" id="IPR017930">
    <property type="entry name" value="Myb_dom"/>
</dbReference>
<dbReference type="InterPro" id="IPR001005">
    <property type="entry name" value="SANT/Myb"/>
</dbReference>
<feature type="non-terminal residue" evidence="3">
    <location>
        <position position="1"/>
    </location>
</feature>
<gene>
    <name evidence="3" type="ORF">AURANDRAFT_8350</name>
</gene>
<dbReference type="KEGG" id="aaf:AURANDRAFT_8350"/>
<dbReference type="GO" id="GO:0000981">
    <property type="term" value="F:DNA-binding transcription factor activity, RNA polymerase II-specific"/>
    <property type="evidence" value="ECO:0007669"/>
    <property type="project" value="TreeGrafter"/>
</dbReference>
<dbReference type="SUPFAM" id="SSF46689">
    <property type="entry name" value="Homeodomain-like"/>
    <property type="match status" value="1"/>
</dbReference>
<dbReference type="PANTHER" id="PTHR45614:SF194">
    <property type="entry name" value="TRANSCRIPTION FACTOR MYB3R-3-RELATED"/>
    <property type="match status" value="1"/>
</dbReference>
<dbReference type="PANTHER" id="PTHR45614">
    <property type="entry name" value="MYB PROTEIN-RELATED"/>
    <property type="match status" value="1"/>
</dbReference>
<proteinExistence type="predicted"/>
<organism evidence="4">
    <name type="scientific">Aureococcus anophagefferens</name>
    <name type="common">Harmful bloom alga</name>
    <dbReference type="NCBI Taxonomy" id="44056"/>
    <lineage>
        <taxon>Eukaryota</taxon>
        <taxon>Sar</taxon>
        <taxon>Stramenopiles</taxon>
        <taxon>Ochrophyta</taxon>
        <taxon>Pelagophyceae</taxon>
        <taxon>Pelagomonadales</taxon>
        <taxon>Pelagomonadaceae</taxon>
        <taxon>Aureococcus</taxon>
    </lineage>
</organism>
<dbReference type="Pfam" id="PF13921">
    <property type="entry name" value="Myb_DNA-bind_6"/>
    <property type="match status" value="1"/>
</dbReference>
<dbReference type="OrthoDB" id="2143914at2759"/>
<dbReference type="RefSeq" id="XP_009041165.1">
    <property type="nucleotide sequence ID" value="XM_009042917.1"/>
</dbReference>
<evidence type="ECO:0000259" key="2">
    <source>
        <dbReference type="PROSITE" id="PS51294"/>
    </source>
</evidence>
<feature type="domain" description="Myb-like" evidence="1">
    <location>
        <begin position="48"/>
        <end position="98"/>
    </location>
</feature>
<dbReference type="Proteomes" id="UP000002729">
    <property type="component" value="Unassembled WGS sequence"/>
</dbReference>
<protein>
    <submittedName>
        <fullName evidence="3">Uncharacterized protein</fullName>
    </submittedName>
</protein>
<dbReference type="GO" id="GO:0000978">
    <property type="term" value="F:RNA polymerase II cis-regulatory region sequence-specific DNA binding"/>
    <property type="evidence" value="ECO:0007669"/>
    <property type="project" value="TreeGrafter"/>
</dbReference>
<dbReference type="GO" id="GO:0005634">
    <property type="term" value="C:nucleus"/>
    <property type="evidence" value="ECO:0007669"/>
    <property type="project" value="TreeGrafter"/>
</dbReference>
<feature type="non-terminal residue" evidence="3">
    <location>
        <position position="99"/>
    </location>
</feature>
<dbReference type="CDD" id="cd00167">
    <property type="entry name" value="SANT"/>
    <property type="match status" value="2"/>
</dbReference>
<dbReference type="InterPro" id="IPR050560">
    <property type="entry name" value="MYB_TF"/>
</dbReference>
<feature type="domain" description="HTH myb-type" evidence="2">
    <location>
        <begin position="1"/>
        <end position="47"/>
    </location>
</feature>
<dbReference type="PROSITE" id="PS51294">
    <property type="entry name" value="HTH_MYB"/>
    <property type="match status" value="2"/>
</dbReference>
<dbReference type="InterPro" id="IPR009057">
    <property type="entry name" value="Homeodomain-like_sf"/>
</dbReference>
<dbReference type="SMART" id="SM00717">
    <property type="entry name" value="SANT"/>
    <property type="match status" value="2"/>
</dbReference>
<reference evidence="3 4" key="1">
    <citation type="journal article" date="2011" name="Proc. Natl. Acad. Sci. U.S.A.">
        <title>Niche of harmful alga Aureococcus anophagefferens revealed through ecogenomics.</title>
        <authorList>
            <person name="Gobler C.J."/>
            <person name="Berry D.L."/>
            <person name="Dyhrman S.T."/>
            <person name="Wilhelm S.W."/>
            <person name="Salamov A."/>
            <person name="Lobanov A.V."/>
            <person name="Zhang Y."/>
            <person name="Collier J.L."/>
            <person name="Wurch L.L."/>
            <person name="Kustka A.B."/>
            <person name="Dill B.D."/>
            <person name="Shah M."/>
            <person name="VerBerkmoes N.C."/>
            <person name="Kuo A."/>
            <person name="Terry A."/>
            <person name="Pangilinan J."/>
            <person name="Lindquist E.A."/>
            <person name="Lucas S."/>
            <person name="Paulsen I.T."/>
            <person name="Hattenrath-Lehmann T.K."/>
            <person name="Talmage S.C."/>
            <person name="Walker E.A."/>
            <person name="Koch F."/>
            <person name="Burson A.M."/>
            <person name="Marcoval M.A."/>
            <person name="Tang Y.Z."/>
            <person name="Lecleir G.R."/>
            <person name="Coyne K.J."/>
            <person name="Berg G.M."/>
            <person name="Bertrand E.M."/>
            <person name="Saito M.A."/>
            <person name="Gladyshev V.N."/>
            <person name="Grigoriev I.V."/>
        </authorList>
    </citation>
    <scope>NUCLEOTIDE SEQUENCE [LARGE SCALE GENOMIC DNA]</scope>
    <source>
        <strain evidence="4">CCMP 1984</strain>
    </source>
</reference>
<evidence type="ECO:0000259" key="1">
    <source>
        <dbReference type="PROSITE" id="PS50090"/>
    </source>
</evidence>
<accession>F0YL42</accession>
<feature type="domain" description="Myb-like" evidence="1">
    <location>
        <begin position="1"/>
        <end position="47"/>
    </location>
</feature>
<name>F0YL42_AURAN</name>
<dbReference type="AlphaFoldDB" id="F0YL42"/>
<dbReference type="eggNOG" id="KOG0048">
    <property type="taxonomic scope" value="Eukaryota"/>
</dbReference>
<dbReference type="Gene3D" id="1.10.10.60">
    <property type="entry name" value="Homeodomain-like"/>
    <property type="match status" value="2"/>
</dbReference>
<sequence length="99" mass="11377">PWTVQEDDALASLVGRYGTSDNWTLISRTLVTYRTSKQCRERWHNFLDPTMNKAPLTVEEDLLLIEAVLEHGNKWAAIARLLPGRTDSSLKKHWNSTLK</sequence>
<dbReference type="PROSITE" id="PS50090">
    <property type="entry name" value="MYB_LIKE"/>
    <property type="match status" value="2"/>
</dbReference>
<feature type="domain" description="HTH myb-type" evidence="2">
    <location>
        <begin position="48"/>
        <end position="99"/>
    </location>
</feature>
<evidence type="ECO:0000313" key="4">
    <source>
        <dbReference type="Proteomes" id="UP000002729"/>
    </source>
</evidence>